<dbReference type="InterPro" id="IPR038267">
    <property type="entry name" value="ECF_sigma_eff"/>
</dbReference>
<name>A0ABQ0TDA0_9BACL</name>
<dbReference type="Pfam" id="PF12207">
    <property type="entry name" value="DUF3600"/>
    <property type="match status" value="1"/>
</dbReference>
<proteinExistence type="predicted"/>
<feature type="domain" description="DUF3600" evidence="1">
    <location>
        <begin position="2"/>
        <end position="56"/>
    </location>
</feature>
<evidence type="ECO:0000313" key="2">
    <source>
        <dbReference type="EMBL" id="GED61278.1"/>
    </source>
</evidence>
<gene>
    <name evidence="2" type="ORF">BFO01nite_54100</name>
</gene>
<evidence type="ECO:0000259" key="1">
    <source>
        <dbReference type="Pfam" id="PF12207"/>
    </source>
</evidence>
<organism evidence="2 3">
    <name type="scientific">Brevibacillus formosus</name>
    <dbReference type="NCBI Taxonomy" id="54913"/>
    <lineage>
        <taxon>Bacteria</taxon>
        <taxon>Bacillati</taxon>
        <taxon>Bacillota</taxon>
        <taxon>Bacilli</taxon>
        <taxon>Bacillales</taxon>
        <taxon>Paenibacillaceae</taxon>
        <taxon>Brevibacillus</taxon>
    </lineage>
</organism>
<sequence>MEFEKFFAIMKQIIDMKMKVTDKNGVVHEEQFTAEELKQFKELGEKAAPYFAKVKGGK</sequence>
<keyword evidence="3" id="KW-1185">Reference proteome</keyword>
<dbReference type="Gene3D" id="1.10.3950.10">
    <property type="entry name" value="putative ecf-type sigma factor negative effector from bacillus cereus"/>
    <property type="match status" value="1"/>
</dbReference>
<accession>A0ABQ0TDA0</accession>
<protein>
    <recommendedName>
        <fullName evidence="1">DUF3600 domain-containing protein</fullName>
    </recommendedName>
</protein>
<dbReference type="InterPro" id="IPR022019">
    <property type="entry name" value="DUF3600"/>
</dbReference>
<dbReference type="Proteomes" id="UP000319498">
    <property type="component" value="Unassembled WGS sequence"/>
</dbReference>
<reference evidence="2 3" key="1">
    <citation type="submission" date="2019-06" db="EMBL/GenBank/DDBJ databases">
        <title>Whole genome shotgun sequence of Brevibacillus formosus NBRC 15716.</title>
        <authorList>
            <person name="Hosoyama A."/>
            <person name="Uohara A."/>
            <person name="Ohji S."/>
            <person name="Ichikawa N."/>
        </authorList>
    </citation>
    <scope>NUCLEOTIDE SEQUENCE [LARGE SCALE GENOMIC DNA]</scope>
    <source>
        <strain evidence="2 3">NBRC 15716</strain>
    </source>
</reference>
<comment type="caution">
    <text evidence="2">The sequence shown here is derived from an EMBL/GenBank/DDBJ whole genome shotgun (WGS) entry which is preliminary data.</text>
</comment>
<evidence type="ECO:0000313" key="3">
    <source>
        <dbReference type="Proteomes" id="UP000319498"/>
    </source>
</evidence>
<dbReference type="EMBL" id="BJOL01000043">
    <property type="protein sequence ID" value="GED61278.1"/>
    <property type="molecule type" value="Genomic_DNA"/>
</dbReference>